<name>A0A1C3NV11_9ACTN</name>
<evidence type="ECO:0000256" key="1">
    <source>
        <dbReference type="ARBA" id="ARBA00022833"/>
    </source>
</evidence>
<reference evidence="3" key="1">
    <citation type="submission" date="2016-02" db="EMBL/GenBank/DDBJ databases">
        <authorList>
            <person name="Wibberg D."/>
        </authorList>
    </citation>
    <scope>NUCLEOTIDE SEQUENCE [LARGE SCALE GENOMIC DNA]</scope>
</reference>
<dbReference type="RefSeq" id="WP_131765308.1">
    <property type="nucleotide sequence ID" value="NZ_CAAAFT010000067.1"/>
</dbReference>
<evidence type="ECO:0000313" key="3">
    <source>
        <dbReference type="Proteomes" id="UP000199013"/>
    </source>
</evidence>
<organism evidence="2 3">
    <name type="scientific">Candidatus Protofrankia californiensis</name>
    <dbReference type="NCBI Taxonomy" id="1839754"/>
    <lineage>
        <taxon>Bacteria</taxon>
        <taxon>Bacillati</taxon>
        <taxon>Actinomycetota</taxon>
        <taxon>Actinomycetes</taxon>
        <taxon>Frankiales</taxon>
        <taxon>Frankiaceae</taxon>
        <taxon>Protofrankia</taxon>
    </lineage>
</organism>
<dbReference type="AlphaFoldDB" id="A0A1C3NV11"/>
<keyword evidence="3" id="KW-1185">Reference proteome</keyword>
<dbReference type="PANTHER" id="PTHR12993">
    <property type="entry name" value="N-ACETYLGLUCOSAMINYL-PHOSPHATIDYLINOSITOL DE-N-ACETYLASE-RELATED"/>
    <property type="match status" value="1"/>
</dbReference>
<gene>
    <name evidence="2" type="ORF">FDG2_1142</name>
</gene>
<dbReference type="EMBL" id="FLUV01000478">
    <property type="protein sequence ID" value="SBW19266.1"/>
    <property type="molecule type" value="Genomic_DNA"/>
</dbReference>
<dbReference type="Pfam" id="PF02585">
    <property type="entry name" value="PIG-L"/>
    <property type="match status" value="1"/>
</dbReference>
<dbReference type="Gene3D" id="3.40.50.10320">
    <property type="entry name" value="LmbE-like"/>
    <property type="match status" value="1"/>
</dbReference>
<evidence type="ECO:0000313" key="2">
    <source>
        <dbReference type="EMBL" id="SBW19266.1"/>
    </source>
</evidence>
<protein>
    <submittedName>
        <fullName evidence="2">LmbE-like protein</fullName>
    </submittedName>
</protein>
<proteinExistence type="predicted"/>
<dbReference type="SUPFAM" id="SSF102588">
    <property type="entry name" value="LmbE-like"/>
    <property type="match status" value="1"/>
</dbReference>
<dbReference type="Proteomes" id="UP000199013">
    <property type="component" value="Unassembled WGS sequence"/>
</dbReference>
<dbReference type="InterPro" id="IPR003737">
    <property type="entry name" value="GlcNAc_PI_deacetylase-related"/>
</dbReference>
<dbReference type="PANTHER" id="PTHR12993:SF30">
    <property type="entry name" value="N-ACETYL-ALPHA-D-GLUCOSAMINYL L-MALATE DEACETYLASE 1"/>
    <property type="match status" value="1"/>
</dbReference>
<dbReference type="GO" id="GO:0016137">
    <property type="term" value="P:glycoside metabolic process"/>
    <property type="evidence" value="ECO:0007669"/>
    <property type="project" value="UniProtKB-ARBA"/>
</dbReference>
<keyword evidence="1" id="KW-0862">Zinc</keyword>
<sequence length="217" mass="24129">MLEMTAGRPADGHGYRILALGAHADDVEIGAGGTIVQLLAQHPTASVHWVVFASSGERGNEAESSARDLLGTSLGSLHLHEVRDGFLPREWGGVKEVLLQIARQVSPDVVFAPSLSDAHQDHRTLAELAWQAFRGTLILSYEIPKWDGDMMQPSLYVPLSEETVTAKLAHITQHFPSQKDKPWFDEETFRAMLRLRGVECGTRYAEAFDARKVVFRW</sequence>
<accession>A0A1C3NV11</accession>
<dbReference type="InterPro" id="IPR024078">
    <property type="entry name" value="LmbE-like_dom_sf"/>
</dbReference>
<dbReference type="GO" id="GO:0016811">
    <property type="term" value="F:hydrolase activity, acting on carbon-nitrogen (but not peptide) bonds, in linear amides"/>
    <property type="evidence" value="ECO:0007669"/>
    <property type="project" value="TreeGrafter"/>
</dbReference>